<feature type="domain" description="Moybdenum cofactor oxidoreductase dimerisation" evidence="7">
    <location>
        <begin position="295"/>
        <end position="351"/>
    </location>
</feature>
<dbReference type="GO" id="GO:0030151">
    <property type="term" value="F:molybdenum ion binding"/>
    <property type="evidence" value="ECO:0007669"/>
    <property type="project" value="InterPro"/>
</dbReference>
<dbReference type="InterPro" id="IPR008335">
    <property type="entry name" value="Mopterin_OxRdtase_euk"/>
</dbReference>
<feature type="domain" description="Oxidoreductase molybdopterin-binding" evidence="6">
    <location>
        <begin position="95"/>
        <end position="266"/>
    </location>
</feature>
<dbReference type="FunFam" id="3.90.420.10:FF:000007">
    <property type="entry name" value="Sulfite:cytochrome c oxidoreductase subunit A"/>
    <property type="match status" value="1"/>
</dbReference>
<dbReference type="SUPFAM" id="SSF81296">
    <property type="entry name" value="E set domains"/>
    <property type="match status" value="1"/>
</dbReference>
<comment type="cofactor">
    <cofactor evidence="1">
        <name>Mo-molybdopterin</name>
        <dbReference type="ChEBI" id="CHEBI:71302"/>
    </cofactor>
</comment>
<dbReference type="GO" id="GO:0043546">
    <property type="term" value="F:molybdopterin cofactor binding"/>
    <property type="evidence" value="ECO:0007669"/>
    <property type="project" value="TreeGrafter"/>
</dbReference>
<feature type="chain" id="PRO_5041705248" evidence="5">
    <location>
        <begin position="34"/>
        <end position="410"/>
    </location>
</feature>
<keyword evidence="4" id="KW-0560">Oxidoreductase</keyword>
<dbReference type="Proteomes" id="UP001302719">
    <property type="component" value="Chromosome"/>
</dbReference>
<organism evidence="8 9">
    <name type="scientific">Candidatus Nitrospira allomarina</name>
    <dbReference type="NCBI Taxonomy" id="3020900"/>
    <lineage>
        <taxon>Bacteria</taxon>
        <taxon>Pseudomonadati</taxon>
        <taxon>Nitrospirota</taxon>
        <taxon>Nitrospiria</taxon>
        <taxon>Nitrospirales</taxon>
        <taxon>Nitrospiraceae</taxon>
        <taxon>Nitrospira</taxon>
    </lineage>
</organism>
<dbReference type="InterPro" id="IPR005066">
    <property type="entry name" value="MoCF_OxRdtse_dimer"/>
</dbReference>
<sequence>MNKRKPGIDRRQLLKGSLALGLASLLTPRGTWANDSPAVTLPFERGRRPLVAFPQKRPLMVMTTRPPQLETPFHIFNEDIFTPNDAFFVRWHLANIPREIDVNTFRLTIHGQVNQSLSLSLHELHTQFEQVEIAAVCQCSGNSRGFFQPRVPGGQWGNGAMGNANWKGIRLRDLLHRAGIEADAVQVRFDGLDLPVAPATADFRKSLALDDALQEEVLVAHSMNGEALPMLNGFPLRLVVPGWYATYWVKMLNDIEVLNQADQNFWTTHAYRLPANPCHCVNPGESLTDTVPMGKMPVRSFITNLEEGRTIPGGAPCTISGIAFDQGHGIDRVLVSVDGGQQWQSARLGKDYGDFSFRPWEAQFIPKPGHAYALQSLAINRIGESQRFSARWNPNGYLRNVVETVNIQAG</sequence>
<dbReference type="RefSeq" id="WP_312645836.1">
    <property type="nucleotide sequence ID" value="NZ_CP116967.1"/>
</dbReference>
<keyword evidence="3" id="KW-0479">Metal-binding</keyword>
<dbReference type="AlphaFoldDB" id="A0AA96GHU3"/>
<keyword evidence="9" id="KW-1185">Reference proteome</keyword>
<dbReference type="PANTHER" id="PTHR19372:SF7">
    <property type="entry name" value="SULFITE OXIDASE, MITOCHONDRIAL"/>
    <property type="match status" value="1"/>
</dbReference>
<dbReference type="PRINTS" id="PR00407">
    <property type="entry name" value="EUMOPTERIN"/>
</dbReference>
<keyword evidence="5" id="KW-0732">Signal</keyword>
<gene>
    <name evidence="8" type="ORF">PP769_05130</name>
</gene>
<dbReference type="Pfam" id="PF03404">
    <property type="entry name" value="Mo-co_dimer"/>
    <property type="match status" value="1"/>
</dbReference>
<dbReference type="EMBL" id="CP116967">
    <property type="protein sequence ID" value="WNM59148.1"/>
    <property type="molecule type" value="Genomic_DNA"/>
</dbReference>
<name>A0AA96GHU3_9BACT</name>
<accession>A0AA96GHU3</accession>
<proteinExistence type="predicted"/>
<dbReference type="InterPro" id="IPR014756">
    <property type="entry name" value="Ig_E-set"/>
</dbReference>
<dbReference type="InterPro" id="IPR000572">
    <property type="entry name" value="OxRdtase_Mopterin-bd_dom"/>
</dbReference>
<dbReference type="GO" id="GO:0008482">
    <property type="term" value="F:sulfite oxidase activity"/>
    <property type="evidence" value="ECO:0007669"/>
    <property type="project" value="TreeGrafter"/>
</dbReference>
<evidence type="ECO:0000313" key="8">
    <source>
        <dbReference type="EMBL" id="WNM59148.1"/>
    </source>
</evidence>
<feature type="signal peptide" evidence="5">
    <location>
        <begin position="1"/>
        <end position="33"/>
    </location>
</feature>
<protein>
    <submittedName>
        <fullName evidence="8">Molybdopterin-dependent oxidoreductase</fullName>
    </submittedName>
</protein>
<dbReference type="Pfam" id="PF00174">
    <property type="entry name" value="Oxidored_molyb"/>
    <property type="match status" value="1"/>
</dbReference>
<evidence type="ECO:0000259" key="6">
    <source>
        <dbReference type="Pfam" id="PF00174"/>
    </source>
</evidence>
<dbReference type="SUPFAM" id="SSF56524">
    <property type="entry name" value="Oxidoreductase molybdopterin-binding domain"/>
    <property type="match status" value="1"/>
</dbReference>
<evidence type="ECO:0000256" key="1">
    <source>
        <dbReference type="ARBA" id="ARBA00001924"/>
    </source>
</evidence>
<dbReference type="GO" id="GO:0020037">
    <property type="term" value="F:heme binding"/>
    <property type="evidence" value="ECO:0007669"/>
    <property type="project" value="TreeGrafter"/>
</dbReference>
<evidence type="ECO:0000259" key="7">
    <source>
        <dbReference type="Pfam" id="PF03404"/>
    </source>
</evidence>
<dbReference type="GO" id="GO:0006790">
    <property type="term" value="P:sulfur compound metabolic process"/>
    <property type="evidence" value="ECO:0007669"/>
    <property type="project" value="TreeGrafter"/>
</dbReference>
<dbReference type="InterPro" id="IPR036374">
    <property type="entry name" value="OxRdtase_Mopterin-bd_sf"/>
</dbReference>
<dbReference type="Gene3D" id="3.90.420.10">
    <property type="entry name" value="Oxidoreductase, molybdopterin-binding domain"/>
    <property type="match status" value="1"/>
</dbReference>
<dbReference type="InterPro" id="IPR006311">
    <property type="entry name" value="TAT_signal"/>
</dbReference>
<dbReference type="KEGG" id="nall:PP769_05130"/>
<evidence type="ECO:0000256" key="3">
    <source>
        <dbReference type="ARBA" id="ARBA00022723"/>
    </source>
</evidence>
<reference evidence="8 9" key="1">
    <citation type="submission" date="2023-01" db="EMBL/GenBank/DDBJ databases">
        <title>Cultivation and genomic characterization of new, ubiquitous marine nitrite-oxidizing bacteria from the Nitrospirales.</title>
        <authorList>
            <person name="Mueller A.J."/>
            <person name="Daebeler A."/>
            <person name="Herbold C.W."/>
            <person name="Kirkegaard R.H."/>
            <person name="Daims H."/>
        </authorList>
    </citation>
    <scope>NUCLEOTIDE SEQUENCE [LARGE SCALE GENOMIC DNA]</scope>
    <source>
        <strain evidence="8 9">VA</strain>
    </source>
</reference>
<evidence type="ECO:0000256" key="5">
    <source>
        <dbReference type="SAM" id="SignalP"/>
    </source>
</evidence>
<evidence type="ECO:0000256" key="2">
    <source>
        <dbReference type="ARBA" id="ARBA00022505"/>
    </source>
</evidence>
<keyword evidence="2" id="KW-0500">Molybdenum</keyword>
<dbReference type="Gene3D" id="2.60.40.650">
    <property type="match status" value="1"/>
</dbReference>
<evidence type="ECO:0000256" key="4">
    <source>
        <dbReference type="ARBA" id="ARBA00023002"/>
    </source>
</evidence>
<evidence type="ECO:0000313" key="9">
    <source>
        <dbReference type="Proteomes" id="UP001302719"/>
    </source>
</evidence>
<dbReference type="PROSITE" id="PS51318">
    <property type="entry name" value="TAT"/>
    <property type="match status" value="1"/>
</dbReference>
<dbReference type="PANTHER" id="PTHR19372">
    <property type="entry name" value="SULFITE REDUCTASE"/>
    <property type="match status" value="1"/>
</dbReference>